<evidence type="ECO:0000259" key="5">
    <source>
        <dbReference type="Pfam" id="PF25917"/>
    </source>
</evidence>
<reference evidence="8 9" key="1">
    <citation type="submission" date="2019-09" db="EMBL/GenBank/DDBJ databases">
        <title>Arenimonas chukotkensis sp. nov., a bacterium isolated from Chukotka hot spring, Arctic region, Russia.</title>
        <authorList>
            <person name="Zayulina K.S."/>
            <person name="Prokofeva M.I."/>
            <person name="Elcheninov A.G."/>
            <person name="Novikov A."/>
            <person name="Kochetkova T.V."/>
            <person name="Kublanov I.V."/>
        </authorList>
    </citation>
    <scope>NUCLEOTIDE SEQUENCE [LARGE SCALE GENOMIC DNA]</scope>
    <source>
        <strain evidence="8 9">3729k</strain>
    </source>
</reference>
<evidence type="ECO:0000259" key="4">
    <source>
        <dbReference type="Pfam" id="PF25876"/>
    </source>
</evidence>
<dbReference type="Gene3D" id="1.10.287.470">
    <property type="entry name" value="Helix hairpin bin"/>
    <property type="match status" value="1"/>
</dbReference>
<dbReference type="InterPro" id="IPR058627">
    <property type="entry name" value="MdtA-like_C"/>
</dbReference>
<dbReference type="GO" id="GO:0030313">
    <property type="term" value="C:cell envelope"/>
    <property type="evidence" value="ECO:0007669"/>
    <property type="project" value="UniProtKB-SubCell"/>
</dbReference>
<dbReference type="Gene3D" id="2.40.420.20">
    <property type="match status" value="1"/>
</dbReference>
<sequence>MNASTNRQDRLFRPVRQVASRWAIGLLALSGLLGLAGCASEAAPGEGMPPPPEVSVATVEQREIRPWSEFTGRIEAVQTVQLRPRVSGYIERIAYEEGQEVRQGQVLFVIDQRPYRAALARAEAELARARTQAELTRSEAARAERLAGQRVISTEELDQRRAAAAAAQAAVRAAAAARDVAALELEFTEVRAPIAGRAGRALVTPGNLVGPETSVLTSIVSVDPVHVVFEGDELTYLRFTREARTEGKRRSPVQVGLAGEEGFPHEGVLDFVDNHVDPATGTIVARAVLDNAGRQFTPGLFARVRLLGPEPVKALLVDPKAVLTDQDRRYVYVLGADNTAQRRDIRLGRELDGLRVVESGLEPGEKIIVHGVQKVFFPGMPVQPVEVAMGAPPAVAAAAGSH</sequence>
<dbReference type="InterPro" id="IPR006143">
    <property type="entry name" value="RND_pump_MFP"/>
</dbReference>
<dbReference type="PANTHER" id="PTHR30158">
    <property type="entry name" value="ACRA/E-RELATED COMPONENT OF DRUG EFFLUX TRANSPORTER"/>
    <property type="match status" value="1"/>
</dbReference>
<feature type="coiled-coil region" evidence="3">
    <location>
        <begin position="119"/>
        <end position="146"/>
    </location>
</feature>
<comment type="caution">
    <text evidence="8">The sequence shown here is derived from an EMBL/GenBank/DDBJ whole genome shotgun (WGS) entry which is preliminary data.</text>
</comment>
<reference evidence="8 9" key="2">
    <citation type="submission" date="2019-09" db="EMBL/GenBank/DDBJ databases">
        <authorList>
            <person name="Mazur A."/>
        </authorList>
    </citation>
    <scope>NUCLEOTIDE SEQUENCE [LARGE SCALE GENOMIC DNA]</scope>
    <source>
        <strain evidence="8 9">3729k</strain>
    </source>
</reference>
<evidence type="ECO:0000259" key="6">
    <source>
        <dbReference type="Pfam" id="PF25944"/>
    </source>
</evidence>
<dbReference type="InterPro" id="IPR058624">
    <property type="entry name" value="MdtA-like_HH"/>
</dbReference>
<dbReference type="Pfam" id="PF25944">
    <property type="entry name" value="Beta-barrel_RND"/>
    <property type="match status" value="1"/>
</dbReference>
<evidence type="ECO:0000313" key="9">
    <source>
        <dbReference type="Proteomes" id="UP000322165"/>
    </source>
</evidence>
<gene>
    <name evidence="8" type="ORF">F0415_10935</name>
</gene>
<dbReference type="GO" id="GO:0022857">
    <property type="term" value="F:transmembrane transporter activity"/>
    <property type="evidence" value="ECO:0007669"/>
    <property type="project" value="InterPro"/>
</dbReference>
<name>A0A5B2ZAD3_9GAMM</name>
<evidence type="ECO:0000256" key="1">
    <source>
        <dbReference type="ARBA" id="ARBA00004519"/>
    </source>
</evidence>
<feature type="domain" description="Multidrug resistance protein MdtA-like alpha-helical hairpin" evidence="4">
    <location>
        <begin position="119"/>
        <end position="188"/>
    </location>
</feature>
<feature type="domain" description="Multidrug resistance protein MdtA-like C-terminal permuted SH3" evidence="7">
    <location>
        <begin position="322"/>
        <end position="374"/>
    </location>
</feature>
<dbReference type="InterPro" id="IPR058626">
    <property type="entry name" value="MdtA-like_b-barrel"/>
</dbReference>
<dbReference type="RefSeq" id="WP_149861262.1">
    <property type="nucleotide sequence ID" value="NZ_VUOD01000010.1"/>
</dbReference>
<evidence type="ECO:0000256" key="3">
    <source>
        <dbReference type="SAM" id="Coils"/>
    </source>
</evidence>
<dbReference type="Pfam" id="PF25967">
    <property type="entry name" value="RND-MFP_C"/>
    <property type="match status" value="1"/>
</dbReference>
<dbReference type="SUPFAM" id="SSF111369">
    <property type="entry name" value="HlyD-like secretion proteins"/>
    <property type="match status" value="1"/>
</dbReference>
<accession>A0A5B2ZAD3</accession>
<comment type="subcellular location">
    <subcellularLocation>
        <location evidence="1">Cell inner membrane</location>
        <topology evidence="1">Lipid-anchor</topology>
    </subcellularLocation>
</comment>
<dbReference type="NCBIfam" id="TIGR01730">
    <property type="entry name" value="RND_mfp"/>
    <property type="match status" value="1"/>
</dbReference>
<feature type="domain" description="Multidrug resistance protein MdtA-like beta-barrel" evidence="6">
    <location>
        <begin position="247"/>
        <end position="306"/>
    </location>
</feature>
<evidence type="ECO:0000256" key="2">
    <source>
        <dbReference type="ARBA" id="ARBA00009477"/>
    </source>
</evidence>
<dbReference type="GO" id="GO:0005886">
    <property type="term" value="C:plasma membrane"/>
    <property type="evidence" value="ECO:0007669"/>
    <property type="project" value="TreeGrafter"/>
</dbReference>
<dbReference type="Proteomes" id="UP000322165">
    <property type="component" value="Unassembled WGS sequence"/>
</dbReference>
<evidence type="ECO:0000313" key="8">
    <source>
        <dbReference type="EMBL" id="KAA2284121.1"/>
    </source>
</evidence>
<dbReference type="Pfam" id="PF25876">
    <property type="entry name" value="HH_MFP_RND"/>
    <property type="match status" value="1"/>
</dbReference>
<evidence type="ECO:0000259" key="7">
    <source>
        <dbReference type="Pfam" id="PF25967"/>
    </source>
</evidence>
<dbReference type="AlphaFoldDB" id="A0A5B2ZAD3"/>
<feature type="domain" description="Multidrug resistance protein MdtA-like barrel-sandwich hybrid" evidence="5">
    <location>
        <begin position="79"/>
        <end position="210"/>
    </location>
</feature>
<dbReference type="PANTHER" id="PTHR30158:SF26">
    <property type="entry name" value="RESISTANCE-NODULATION-CELL DIVISION (RND) MULTIDRUG EFFLUX MEMBRANE FUSION PROTEIN MEXE"/>
    <property type="match status" value="1"/>
</dbReference>
<dbReference type="Gene3D" id="2.40.50.100">
    <property type="match status" value="1"/>
</dbReference>
<dbReference type="Pfam" id="PF25917">
    <property type="entry name" value="BSH_RND"/>
    <property type="match status" value="1"/>
</dbReference>
<proteinExistence type="inferred from homology"/>
<organism evidence="8 9">
    <name type="scientific">Arenimonas fontis</name>
    <dbReference type="NCBI Taxonomy" id="2608255"/>
    <lineage>
        <taxon>Bacteria</taxon>
        <taxon>Pseudomonadati</taxon>
        <taxon>Pseudomonadota</taxon>
        <taxon>Gammaproteobacteria</taxon>
        <taxon>Lysobacterales</taxon>
        <taxon>Lysobacteraceae</taxon>
        <taxon>Arenimonas</taxon>
    </lineage>
</organism>
<dbReference type="GO" id="GO:0046677">
    <property type="term" value="P:response to antibiotic"/>
    <property type="evidence" value="ECO:0007669"/>
    <property type="project" value="TreeGrafter"/>
</dbReference>
<dbReference type="InterPro" id="IPR058625">
    <property type="entry name" value="MdtA-like_BSH"/>
</dbReference>
<keyword evidence="9" id="KW-1185">Reference proteome</keyword>
<dbReference type="EMBL" id="VUOD01000010">
    <property type="protein sequence ID" value="KAA2284121.1"/>
    <property type="molecule type" value="Genomic_DNA"/>
</dbReference>
<protein>
    <submittedName>
        <fullName evidence="8">Efflux RND transporter periplasmic adaptor subunit</fullName>
    </submittedName>
</protein>
<comment type="similarity">
    <text evidence="2">Belongs to the membrane fusion protein (MFP) (TC 8.A.1) family.</text>
</comment>
<dbReference type="Gene3D" id="2.40.30.170">
    <property type="match status" value="1"/>
</dbReference>
<keyword evidence="3" id="KW-0175">Coiled coil</keyword>